<dbReference type="SMART" id="SM00845">
    <property type="entry name" value="GatB_Yqey"/>
    <property type="match status" value="1"/>
</dbReference>
<gene>
    <name evidence="6 9" type="primary">gatE</name>
    <name evidence="9" type="ORF">NCAV_1717</name>
</gene>
<dbReference type="GO" id="GO:0016740">
    <property type="term" value="F:transferase activity"/>
    <property type="evidence" value="ECO:0007669"/>
    <property type="project" value="UniProtKB-KW"/>
</dbReference>
<comment type="similarity">
    <text evidence="6">Belongs to the GatB/GatE family. GatE subfamily.</text>
</comment>
<dbReference type="InterPro" id="IPR017959">
    <property type="entry name" value="Asn/Gln-tRNA_amidoTrfase_suB/E"/>
</dbReference>
<feature type="domain" description="Asn/Gln amidotransferase" evidence="8">
    <location>
        <begin position="525"/>
        <end position="667"/>
    </location>
</feature>
<dbReference type="InterPro" id="IPR004414">
    <property type="entry name" value="GatE"/>
</dbReference>
<dbReference type="AlphaFoldDB" id="A0A2K5ATB0"/>
<dbReference type="Gene3D" id="1.10.150.380">
    <property type="entry name" value="GatB domain, N-terminal subdomain"/>
    <property type="match status" value="1"/>
</dbReference>
<dbReference type="EMBL" id="LT981265">
    <property type="protein sequence ID" value="SPC34880.1"/>
    <property type="molecule type" value="Genomic_DNA"/>
</dbReference>
<dbReference type="GO" id="GO:0005524">
    <property type="term" value="F:ATP binding"/>
    <property type="evidence" value="ECO:0007669"/>
    <property type="project" value="UniProtKB-KW"/>
</dbReference>
<keyword evidence="9" id="KW-0808">Transferase</keyword>
<comment type="catalytic activity">
    <reaction evidence="5 6">
        <text>L-glutamyl-tRNA(Gln) + L-glutamine + ATP + H2O = L-glutaminyl-tRNA(Gln) + L-glutamate + ADP + phosphate + H(+)</text>
        <dbReference type="Rhea" id="RHEA:17521"/>
        <dbReference type="Rhea" id="RHEA-COMP:9681"/>
        <dbReference type="Rhea" id="RHEA-COMP:9684"/>
        <dbReference type="ChEBI" id="CHEBI:15377"/>
        <dbReference type="ChEBI" id="CHEBI:15378"/>
        <dbReference type="ChEBI" id="CHEBI:29985"/>
        <dbReference type="ChEBI" id="CHEBI:30616"/>
        <dbReference type="ChEBI" id="CHEBI:43474"/>
        <dbReference type="ChEBI" id="CHEBI:58359"/>
        <dbReference type="ChEBI" id="CHEBI:78520"/>
        <dbReference type="ChEBI" id="CHEBI:78521"/>
        <dbReference type="ChEBI" id="CHEBI:456216"/>
    </reaction>
</comment>
<name>A0A2K5ATB0_9ARCH</name>
<dbReference type="InterPro" id="IPR014746">
    <property type="entry name" value="Gln_synth/guanido_kin_cat_dom"/>
</dbReference>
<dbReference type="InterPro" id="IPR042114">
    <property type="entry name" value="GatB_C_1"/>
</dbReference>
<dbReference type="Pfam" id="PF02938">
    <property type="entry name" value="GAD"/>
    <property type="match status" value="1"/>
</dbReference>
<dbReference type="InterPro" id="IPR017958">
    <property type="entry name" value="Gln-tRNA_amidoTrfase_suB_CS"/>
</dbReference>
<keyword evidence="4 6" id="KW-0648">Protein biosynthesis</keyword>
<dbReference type="GO" id="GO:0005737">
    <property type="term" value="C:cytoplasm"/>
    <property type="evidence" value="ECO:0007669"/>
    <property type="project" value="InterPro"/>
</dbReference>
<dbReference type="Pfam" id="PF02934">
    <property type="entry name" value="GatB_N"/>
    <property type="match status" value="1"/>
</dbReference>
<keyword evidence="3 6" id="KW-0067">ATP-binding</keyword>
<feature type="region of interest" description="Disordered" evidence="7">
    <location>
        <begin position="318"/>
        <end position="342"/>
    </location>
</feature>
<keyword evidence="2 6" id="KW-0547">Nucleotide-binding</keyword>
<evidence type="ECO:0000256" key="1">
    <source>
        <dbReference type="ARBA" id="ARBA00022598"/>
    </source>
</evidence>
<dbReference type="Pfam" id="PF02637">
    <property type="entry name" value="GatB_Yqey"/>
    <property type="match status" value="1"/>
</dbReference>
<dbReference type="InterPro" id="IPR006075">
    <property type="entry name" value="Asn/Gln-tRNA_Trfase_suB/E_cat"/>
</dbReference>
<reference evidence="10" key="1">
    <citation type="submission" date="2018-01" db="EMBL/GenBank/DDBJ databases">
        <authorList>
            <person name="Kerou L M."/>
        </authorList>
    </citation>
    <scope>NUCLEOTIDE SEQUENCE [LARGE SCALE GENOMIC DNA]</scope>
    <source>
        <strain evidence="10">SCU2</strain>
    </source>
</reference>
<evidence type="ECO:0000313" key="9">
    <source>
        <dbReference type="EMBL" id="SPC34880.1"/>
    </source>
</evidence>
<evidence type="ECO:0000259" key="8">
    <source>
        <dbReference type="SMART" id="SM00845"/>
    </source>
</evidence>
<sequence length="674" mass="74211">MPNPSTARSLDILDPYSIGLKVGFEIHQQLATKSKLFCSCRASIEEGDEGYDVEFFRRLRPTHSELGQYDPAALFEFKKGKVMRYLARKGTSCLVEMDEEPPHDLNREALETALIISLALNADVVDEVHVMRKIVIDGSNTTGFQRTMLIAIGGSLKVRFKDGEREVKVQSICLEEDAARLIGDDSRVRTYALDRLGIPLVEIALEPVTGTPGEITNVALTLGRLLRATRRVARGLGSIRQDVNISIEGGGVVEVKGVQRLDQLKKVIEYEMKRQHGLKIIAERLRGMGISINEPPTIVDVSRLFSNTESRVIRSVLAHDASNDGNSNSSSSSSNGGSTNSSSGGVVKALALKGFAGMLAYEPYEGIRLGRELGELVRFYGLGGIFHSDELPAYGISKDEVDAVRRMLMLNSNDAFILLAGREESVDGAMHAIVERLKQALIGVPAETRAATQDGRTVYSRPRPGAARMYPETDIPPIAISKEMLSRLRESSIPKTWDEYVDELSKRYRINRVLAEKIFDSDHLDLFERIAESTGIQASFIASTLTETIVSLERQGLDSSRLKDEHVEDAFARVARGEVAKESIASIFEVIMQGKADSVDKAIDMLGLRAVSDEELSSMLDGIIGENYNVLKEKGDKALGMLMGIAMKRLRGRVDGNKVNALLKRKIEEITGKK</sequence>
<dbReference type="GO" id="GO:0050567">
    <property type="term" value="F:glutaminyl-tRNA synthase (glutamine-hydrolyzing) activity"/>
    <property type="evidence" value="ECO:0007669"/>
    <property type="project" value="UniProtKB-UniRule"/>
</dbReference>
<comment type="subunit">
    <text evidence="6">Heterodimer of GatD and GatE.</text>
</comment>
<dbReference type="GO" id="GO:0006412">
    <property type="term" value="P:translation"/>
    <property type="evidence" value="ECO:0007669"/>
    <property type="project" value="UniProtKB-UniRule"/>
</dbReference>
<keyword evidence="10" id="KW-1185">Reference proteome</keyword>
<proteinExistence type="inferred from homology"/>
<dbReference type="Proteomes" id="UP000236248">
    <property type="component" value="Chromosome NCAV"/>
</dbReference>
<evidence type="ECO:0000256" key="6">
    <source>
        <dbReference type="HAMAP-Rule" id="MF_00588"/>
    </source>
</evidence>
<dbReference type="InterPro" id="IPR003789">
    <property type="entry name" value="Asn/Gln_tRNA_amidoTrase-B-like"/>
</dbReference>
<dbReference type="PROSITE" id="PS01234">
    <property type="entry name" value="GATB"/>
    <property type="match status" value="1"/>
</dbReference>
<evidence type="ECO:0000256" key="4">
    <source>
        <dbReference type="ARBA" id="ARBA00022917"/>
    </source>
</evidence>
<dbReference type="RefSeq" id="WP_103286549.1">
    <property type="nucleotide sequence ID" value="NZ_LT981265.1"/>
</dbReference>
<dbReference type="EC" id="6.3.5.-" evidence="6"/>
<dbReference type="GO" id="GO:0070681">
    <property type="term" value="P:glutaminyl-tRNAGln biosynthesis via transamidation"/>
    <property type="evidence" value="ECO:0007669"/>
    <property type="project" value="TreeGrafter"/>
</dbReference>
<dbReference type="InterPro" id="IPR023168">
    <property type="entry name" value="GatB_Yqey_C_2"/>
</dbReference>
<dbReference type="KEGG" id="ncv:NCAV_1717"/>
<evidence type="ECO:0000313" key="10">
    <source>
        <dbReference type="Proteomes" id="UP000236248"/>
    </source>
</evidence>
<dbReference type="GeneID" id="41595700"/>
<evidence type="ECO:0000256" key="5">
    <source>
        <dbReference type="ARBA" id="ARBA00047913"/>
    </source>
</evidence>
<dbReference type="PANTHER" id="PTHR11659:SF2">
    <property type="entry name" value="GLUTAMYL-TRNA(GLN) AMIDOTRANSFERASE SUBUNIT E"/>
    <property type="match status" value="1"/>
</dbReference>
<dbReference type="PANTHER" id="PTHR11659">
    <property type="entry name" value="GLUTAMYL-TRNA GLN AMIDOTRANSFERASE SUBUNIT B MITOCHONDRIAL AND PROKARYOTIC PET112-RELATED"/>
    <property type="match status" value="1"/>
</dbReference>
<protein>
    <recommendedName>
        <fullName evidence="6">Glutamyl-tRNA(Gln) amidotransferase subunit E</fullName>
        <shortName evidence="6">Glu-ADT subunit E</shortName>
        <ecNumber evidence="6">6.3.5.-</ecNumber>
    </recommendedName>
</protein>
<feature type="compositionally biased region" description="Low complexity" evidence="7">
    <location>
        <begin position="323"/>
        <end position="342"/>
    </location>
</feature>
<dbReference type="Gene3D" id="3.30.1360.30">
    <property type="entry name" value="GAD-like domain"/>
    <property type="match status" value="1"/>
</dbReference>
<dbReference type="HAMAP" id="MF_00588">
    <property type="entry name" value="GatE"/>
    <property type="match status" value="1"/>
</dbReference>
<dbReference type="NCBIfam" id="TIGR00134">
    <property type="entry name" value="gatE_arch"/>
    <property type="match status" value="1"/>
</dbReference>
<evidence type="ECO:0000256" key="7">
    <source>
        <dbReference type="SAM" id="MobiDB-lite"/>
    </source>
</evidence>
<evidence type="ECO:0000256" key="2">
    <source>
        <dbReference type="ARBA" id="ARBA00022741"/>
    </source>
</evidence>
<accession>A0A2K5ATB0</accession>
<dbReference type="SUPFAM" id="SSF55261">
    <property type="entry name" value="GAD domain-like"/>
    <property type="match status" value="1"/>
</dbReference>
<dbReference type="InterPro" id="IPR018027">
    <property type="entry name" value="Asn/Gln_amidotransferase"/>
</dbReference>
<dbReference type="Gene3D" id="1.10.10.410">
    <property type="match status" value="1"/>
</dbReference>
<dbReference type="InterPro" id="IPR004115">
    <property type="entry name" value="GAD-like_sf"/>
</dbReference>
<dbReference type="GO" id="GO:0004812">
    <property type="term" value="F:aminoacyl-tRNA ligase activity"/>
    <property type="evidence" value="ECO:0007669"/>
    <property type="project" value="InterPro"/>
</dbReference>
<comment type="function">
    <text evidence="6">Allows the formation of correctly charged Gln-tRNA(Gln) through the transamidation of misacylated Glu-tRNA(Gln) in organisms which lack glutaminyl-tRNA synthetase. The reaction takes place in the presence of glutamine and ATP through an activated gamma-phospho-Glu-tRNA(Gln). The GatDE system is specific for glutamate and does not act on aspartate.</text>
</comment>
<dbReference type="SUPFAM" id="SSF55931">
    <property type="entry name" value="Glutamine synthetase/guanido kinase"/>
    <property type="match status" value="1"/>
</dbReference>
<keyword evidence="1 6" id="KW-0436">Ligase</keyword>
<evidence type="ECO:0000256" key="3">
    <source>
        <dbReference type="ARBA" id="ARBA00022840"/>
    </source>
</evidence>
<dbReference type="InterPro" id="IPR029351">
    <property type="entry name" value="GAD_dom"/>
</dbReference>
<dbReference type="SUPFAM" id="SSF89095">
    <property type="entry name" value="GatB/YqeY motif"/>
    <property type="match status" value="1"/>
</dbReference>
<organism evidence="9 10">
    <name type="scientific">Candidatus Nitrosocaldus cavascurensis</name>
    <dbReference type="NCBI Taxonomy" id="2058097"/>
    <lineage>
        <taxon>Archaea</taxon>
        <taxon>Nitrososphaerota</taxon>
        <taxon>Nitrososphaeria</taxon>
        <taxon>Candidatus Nitrosocaldales</taxon>
        <taxon>Candidatus Nitrosocaldaceae</taxon>
        <taxon>Candidatus Nitrosocaldus</taxon>
    </lineage>
</organism>